<feature type="compositionally biased region" description="Polar residues" evidence="1">
    <location>
        <begin position="144"/>
        <end position="156"/>
    </location>
</feature>
<organism evidence="3 4">
    <name type="scientific">Marinobacter albus</name>
    <dbReference type="NCBI Taxonomy" id="3030833"/>
    <lineage>
        <taxon>Bacteria</taxon>
        <taxon>Pseudomonadati</taxon>
        <taxon>Pseudomonadota</taxon>
        <taxon>Gammaproteobacteria</taxon>
        <taxon>Pseudomonadales</taxon>
        <taxon>Marinobacteraceae</taxon>
        <taxon>Marinobacter</taxon>
    </lineage>
</organism>
<keyword evidence="2" id="KW-0732">Signal</keyword>
<dbReference type="RefSeq" id="WP_285368485.1">
    <property type="nucleotide sequence ID" value="NZ_JASSQD010000002.1"/>
</dbReference>
<proteinExistence type="predicted"/>
<evidence type="ECO:0000313" key="3">
    <source>
        <dbReference type="EMBL" id="MDK9558566.1"/>
    </source>
</evidence>
<evidence type="ECO:0000256" key="2">
    <source>
        <dbReference type="SAM" id="SignalP"/>
    </source>
</evidence>
<evidence type="ECO:0000313" key="4">
    <source>
        <dbReference type="Proteomes" id="UP001223547"/>
    </source>
</evidence>
<feature type="chain" id="PRO_5046705350" evidence="2">
    <location>
        <begin position="29"/>
        <end position="156"/>
    </location>
</feature>
<dbReference type="EMBL" id="JASSQD010000002">
    <property type="protein sequence ID" value="MDK9558566.1"/>
    <property type="molecule type" value="Genomic_DNA"/>
</dbReference>
<feature type="compositionally biased region" description="Low complexity" evidence="1">
    <location>
        <begin position="118"/>
        <end position="130"/>
    </location>
</feature>
<feature type="signal peptide" evidence="2">
    <location>
        <begin position="1"/>
        <end position="28"/>
    </location>
</feature>
<reference evidence="3 4" key="1">
    <citation type="submission" date="2023-05" db="EMBL/GenBank/DDBJ databases">
        <title>Marinobacter albus sp. nov., a marine bacterium isolated from sand in a coastal intertidal zone of huludao.</title>
        <authorList>
            <person name="Deng T."/>
        </authorList>
    </citation>
    <scope>NUCLEOTIDE SEQUENCE [LARGE SCALE GENOMIC DNA]</scope>
    <source>
        <strain evidence="3 4">M216</strain>
    </source>
</reference>
<accession>A0ABT7HDX0</accession>
<evidence type="ECO:0000256" key="1">
    <source>
        <dbReference type="SAM" id="MobiDB-lite"/>
    </source>
</evidence>
<dbReference type="Proteomes" id="UP001223547">
    <property type="component" value="Unassembled WGS sequence"/>
</dbReference>
<feature type="compositionally biased region" description="Basic and acidic residues" evidence="1">
    <location>
        <begin position="81"/>
        <end position="98"/>
    </location>
</feature>
<sequence>MKVTIPGQVRLVWLLIAGFSLTPTLAVAEEDYGVTMRMVADEEALDNSFVQEMEIPESINELDDEQNWDELDANELSSEAWSREEDLSLQARESRDAFDAELPGEELLDAPTVEQPGLDTPELDLPGTDLPTDDLLDPGLDLLNNTGSTLDNTVNQ</sequence>
<feature type="region of interest" description="Disordered" evidence="1">
    <location>
        <begin position="75"/>
        <end position="156"/>
    </location>
</feature>
<name>A0ABT7HDX0_9GAMM</name>
<comment type="caution">
    <text evidence="3">The sequence shown here is derived from an EMBL/GenBank/DDBJ whole genome shotgun (WGS) entry which is preliminary data.</text>
</comment>
<gene>
    <name evidence="3" type="ORF">QQF73_13110</name>
</gene>
<keyword evidence="4" id="KW-1185">Reference proteome</keyword>
<protein>
    <submittedName>
        <fullName evidence="3">Uncharacterized protein</fullName>
    </submittedName>
</protein>